<name>A0A084J859_9CLOT</name>
<dbReference type="Pfam" id="PF01522">
    <property type="entry name" value="Polysacc_deac_1"/>
    <property type="match status" value="1"/>
</dbReference>
<keyword evidence="1" id="KW-1133">Transmembrane helix</keyword>
<protein>
    <recommendedName>
        <fullName evidence="2">NodB homology domain-containing protein</fullName>
    </recommendedName>
</protein>
<dbReference type="eggNOG" id="COG0726">
    <property type="taxonomic scope" value="Bacteria"/>
</dbReference>
<sequence length="300" mass="33868">MNYNINLESSKGNIRRRKKPSILSIISLSALCLCFFISILATTKMFIASSKQSNLLKEIDSLSSSNNSILAENIKLEKELSEKQSTYDKAMSQKKIAHLTFDDGPSSNTLKLLDVLDKYNAKATFFVIYKEGFDDIYREIVNRGHVLANHTYSHNYQKIYSSTKAFISDVEALDNKLKEITGKEPSKILRFPGGSNTGYMSEHKNMPHCILKALKDRGYTYFDWNVDSSDATKVTLDEKSIIKSVLDGSSNVNTANILMHDTNFKYTTLDAMPKILEGLKAQGYVFRPLKHDSAAIRFIN</sequence>
<dbReference type="GO" id="GO:0016810">
    <property type="term" value="F:hydrolase activity, acting on carbon-nitrogen (but not peptide) bonds"/>
    <property type="evidence" value="ECO:0007669"/>
    <property type="project" value="InterPro"/>
</dbReference>
<evidence type="ECO:0000313" key="3">
    <source>
        <dbReference type="EMBL" id="KEZ85143.1"/>
    </source>
</evidence>
<gene>
    <name evidence="3" type="ORF">IO99_16415</name>
</gene>
<dbReference type="EMBL" id="JPMD01000042">
    <property type="protein sequence ID" value="KEZ85143.1"/>
    <property type="molecule type" value="Genomic_DNA"/>
</dbReference>
<proteinExistence type="predicted"/>
<dbReference type="InterPro" id="IPR002509">
    <property type="entry name" value="NODB_dom"/>
</dbReference>
<dbReference type="PANTHER" id="PTHR10587">
    <property type="entry name" value="GLYCOSYL TRANSFERASE-RELATED"/>
    <property type="match status" value="1"/>
</dbReference>
<dbReference type="STRING" id="318464.IO99_16415"/>
<reference evidence="3 4" key="1">
    <citation type="submission" date="2014-07" db="EMBL/GenBank/DDBJ databases">
        <title>Draft genome of Clostridium sulfidigenes 113A isolated from sediments associated with methane hydrate from Krishna Godavari basin.</title>
        <authorList>
            <person name="Honkalas V.S."/>
            <person name="Dabir A.P."/>
            <person name="Arora P."/>
            <person name="Dhakephalkar P.K."/>
        </authorList>
    </citation>
    <scope>NUCLEOTIDE SEQUENCE [LARGE SCALE GENOMIC DNA]</scope>
    <source>
        <strain evidence="3 4">113A</strain>
    </source>
</reference>
<keyword evidence="4" id="KW-1185">Reference proteome</keyword>
<dbReference type="SUPFAM" id="SSF88713">
    <property type="entry name" value="Glycoside hydrolase/deacetylase"/>
    <property type="match status" value="1"/>
</dbReference>
<dbReference type="Proteomes" id="UP000028542">
    <property type="component" value="Unassembled WGS sequence"/>
</dbReference>
<dbReference type="PANTHER" id="PTHR10587:SF125">
    <property type="entry name" value="POLYSACCHARIDE DEACETYLASE YHEN-RELATED"/>
    <property type="match status" value="1"/>
</dbReference>
<keyword evidence="1" id="KW-0472">Membrane</keyword>
<keyword evidence="1" id="KW-0812">Transmembrane</keyword>
<dbReference type="PROSITE" id="PS51677">
    <property type="entry name" value="NODB"/>
    <property type="match status" value="1"/>
</dbReference>
<dbReference type="Gene3D" id="3.20.20.370">
    <property type="entry name" value="Glycoside hydrolase/deacetylase"/>
    <property type="match status" value="1"/>
</dbReference>
<dbReference type="GO" id="GO:0005975">
    <property type="term" value="P:carbohydrate metabolic process"/>
    <property type="evidence" value="ECO:0007669"/>
    <property type="project" value="InterPro"/>
</dbReference>
<accession>A0A084J859</accession>
<comment type="caution">
    <text evidence="3">The sequence shown here is derived from an EMBL/GenBank/DDBJ whole genome shotgun (WGS) entry which is preliminary data.</text>
</comment>
<feature type="transmembrane region" description="Helical" evidence="1">
    <location>
        <begin position="21"/>
        <end position="41"/>
    </location>
</feature>
<evidence type="ECO:0000259" key="2">
    <source>
        <dbReference type="PROSITE" id="PS51677"/>
    </source>
</evidence>
<dbReference type="CDD" id="cd10944">
    <property type="entry name" value="CE4_SmPgdA_like"/>
    <property type="match status" value="1"/>
</dbReference>
<dbReference type="RefSeq" id="WP_035135139.1">
    <property type="nucleotide sequence ID" value="NZ_JPMD01000042.1"/>
</dbReference>
<dbReference type="AlphaFoldDB" id="A0A084J859"/>
<feature type="domain" description="NodB homology" evidence="2">
    <location>
        <begin position="95"/>
        <end position="287"/>
    </location>
</feature>
<dbReference type="InterPro" id="IPR011330">
    <property type="entry name" value="Glyco_hydro/deAcase_b/a-brl"/>
</dbReference>
<dbReference type="InterPro" id="IPR050248">
    <property type="entry name" value="Polysacc_deacetylase_ArnD"/>
</dbReference>
<evidence type="ECO:0000313" key="4">
    <source>
        <dbReference type="Proteomes" id="UP000028542"/>
    </source>
</evidence>
<evidence type="ECO:0000256" key="1">
    <source>
        <dbReference type="SAM" id="Phobius"/>
    </source>
</evidence>
<organism evidence="3 4">
    <name type="scientific">Clostridium sulfidigenes</name>
    <dbReference type="NCBI Taxonomy" id="318464"/>
    <lineage>
        <taxon>Bacteria</taxon>
        <taxon>Bacillati</taxon>
        <taxon>Bacillota</taxon>
        <taxon>Clostridia</taxon>
        <taxon>Eubacteriales</taxon>
        <taxon>Clostridiaceae</taxon>
        <taxon>Clostridium</taxon>
    </lineage>
</organism>